<dbReference type="EC" id="2.4.1.129" evidence="3"/>
<dbReference type="InterPro" id="IPR054120">
    <property type="entry name" value="PBPA_dimer"/>
</dbReference>
<dbReference type="InterPro" id="IPR050515">
    <property type="entry name" value="Beta-lactam/transpept"/>
</dbReference>
<evidence type="ECO:0000259" key="1">
    <source>
        <dbReference type="Pfam" id="PF00905"/>
    </source>
</evidence>
<dbReference type="KEGG" id="mmar:MODMU_0025"/>
<dbReference type="GO" id="GO:0071555">
    <property type="term" value="P:cell wall organization"/>
    <property type="evidence" value="ECO:0007669"/>
    <property type="project" value="TreeGrafter"/>
</dbReference>
<organism evidence="3 4">
    <name type="scientific">Modestobacter italicus (strain DSM 44449 / CECT 9708 / BC 501)</name>
    <dbReference type="NCBI Taxonomy" id="2732864"/>
    <lineage>
        <taxon>Bacteria</taxon>
        <taxon>Bacillati</taxon>
        <taxon>Actinomycetota</taxon>
        <taxon>Actinomycetes</taxon>
        <taxon>Geodermatophilales</taxon>
        <taxon>Geodermatophilaceae</taxon>
        <taxon>Modestobacter</taxon>
    </lineage>
</organism>
<keyword evidence="3" id="KW-0328">Glycosyltransferase</keyword>
<sequence>MNAPLRKVAISVLVLFTLLIVNVNIIQVVRAQSLRENPRNTRVLTEEYDRERGAIVVAGNEIASSVSTGEALDYLRQYPQGPLYAAVTGYYSVVFGNTGLERAENDVLAGTDGRLALRRLGDILTGRDPSGGNVELTLDPAVQQAAMDGLQGVTGAVVALDPSTGAILGMASTPTYDPNRLSSHDPADMRAYADEIQPDPGSGAADPLTNQAIDERYSPGSIFKLVVSAAALASGDYTLETTVPAPDLYTLPGSTNELENYNGESCNGGADQSLIDALTISCNTAFAELGVKLGEDRLRDMAEAFGIDDEGFDVPLPVSGSTLGDIEDDAALAQSSIGQRDVQLTPLQAAMLSAAIANDGTLMKPYLVKSIQAPDLSVVDQTDPEEMGQPVSAEVAGELTQMMTSVVTDGTGRKARIDGVQVAGKTGTAEVGTSGDDAAPHTWFTGFAPADDPQIAVAVFIKNGGQSGTEGTGTGGDVSAPIAKSVIQAYLDAQGAGG</sequence>
<dbReference type="AlphaFoldDB" id="I4EQ34"/>
<dbReference type="GO" id="GO:0005886">
    <property type="term" value="C:plasma membrane"/>
    <property type="evidence" value="ECO:0007669"/>
    <property type="project" value="TreeGrafter"/>
</dbReference>
<dbReference type="EMBL" id="FO203431">
    <property type="protein sequence ID" value="CCH85497.1"/>
    <property type="molecule type" value="Genomic_DNA"/>
</dbReference>
<dbReference type="GO" id="GO:0016757">
    <property type="term" value="F:glycosyltransferase activity"/>
    <property type="evidence" value="ECO:0007669"/>
    <property type="project" value="UniProtKB-KW"/>
</dbReference>
<dbReference type="PANTHER" id="PTHR30627">
    <property type="entry name" value="PEPTIDOGLYCAN D,D-TRANSPEPTIDASE"/>
    <property type="match status" value="1"/>
</dbReference>
<keyword evidence="4" id="KW-1185">Reference proteome</keyword>
<proteinExistence type="predicted"/>
<name>I4EQ34_MODI5</name>
<dbReference type="GO" id="GO:0008658">
    <property type="term" value="F:penicillin binding"/>
    <property type="evidence" value="ECO:0007669"/>
    <property type="project" value="InterPro"/>
</dbReference>
<dbReference type="PANTHER" id="PTHR30627:SF24">
    <property type="entry name" value="PENICILLIN-BINDING PROTEIN 4B"/>
    <property type="match status" value="1"/>
</dbReference>
<keyword evidence="3" id="KW-0808">Transferase</keyword>
<dbReference type="Proteomes" id="UP000006461">
    <property type="component" value="Chromosome"/>
</dbReference>
<evidence type="ECO:0000313" key="4">
    <source>
        <dbReference type="Proteomes" id="UP000006461"/>
    </source>
</evidence>
<dbReference type="GO" id="GO:0071972">
    <property type="term" value="F:peptidoglycan L,D-transpeptidase activity"/>
    <property type="evidence" value="ECO:0007669"/>
    <property type="project" value="TreeGrafter"/>
</dbReference>
<dbReference type="eggNOG" id="COG0768">
    <property type="taxonomic scope" value="Bacteria"/>
</dbReference>
<dbReference type="STRING" id="477641.MODMU_0025"/>
<dbReference type="SUPFAM" id="SSF56601">
    <property type="entry name" value="beta-lactamase/transpeptidase-like"/>
    <property type="match status" value="1"/>
</dbReference>
<protein>
    <submittedName>
        <fullName evidence="3">Peptidoglycan glycosyltransferase, penicillin-binding protein A</fullName>
        <ecNumber evidence="3">2.4.1.129</ecNumber>
    </submittedName>
</protein>
<dbReference type="PATRIC" id="fig|477641.3.peg.25"/>
<dbReference type="OMA" id="MWAPVTG"/>
<dbReference type="Pfam" id="PF21922">
    <property type="entry name" value="PBP_dimer_2"/>
    <property type="match status" value="1"/>
</dbReference>
<evidence type="ECO:0000259" key="2">
    <source>
        <dbReference type="Pfam" id="PF21922"/>
    </source>
</evidence>
<dbReference type="OrthoDB" id="9766847at2"/>
<dbReference type="Gene3D" id="3.90.1310.10">
    <property type="entry name" value="Penicillin-binding protein 2a (Domain 2)"/>
    <property type="match status" value="1"/>
</dbReference>
<gene>
    <name evidence="3" type="primary">pbpA</name>
    <name evidence="3" type="ordered locus">MODMU_0025</name>
</gene>
<reference evidence="3 4" key="1">
    <citation type="journal article" date="2012" name="J. Bacteriol.">
        <title>Genome Sequence of Radiation-Resistant Modestobacter marinus Strain BC501, a Representative Actinobacterium That Thrives on Calcareous Stone Surfaces.</title>
        <authorList>
            <person name="Normand P."/>
            <person name="Gury J."/>
            <person name="Pujic P."/>
            <person name="Chouaia B."/>
            <person name="Crotti E."/>
            <person name="Brusetti L."/>
            <person name="Daffonchio D."/>
            <person name="Vacherie B."/>
            <person name="Barbe V."/>
            <person name="Medigue C."/>
            <person name="Calteau A."/>
            <person name="Ghodhbane-Gtari F."/>
            <person name="Essoussi I."/>
            <person name="Nouioui I."/>
            <person name="Abbassi-Ghozzi I."/>
            <person name="Gtari M."/>
        </authorList>
    </citation>
    <scope>NUCLEOTIDE SEQUENCE [LARGE SCALE GENOMIC DNA]</scope>
    <source>
        <strain evidence="4">BC 501</strain>
    </source>
</reference>
<dbReference type="Pfam" id="PF00905">
    <property type="entry name" value="Transpeptidase"/>
    <property type="match status" value="1"/>
</dbReference>
<accession>I4EQ34</accession>
<dbReference type="InterPro" id="IPR012338">
    <property type="entry name" value="Beta-lactam/transpept-like"/>
</dbReference>
<evidence type="ECO:0000313" key="3">
    <source>
        <dbReference type="EMBL" id="CCH85497.1"/>
    </source>
</evidence>
<feature type="domain" description="Penicillin binding protein A dimerisation" evidence="2">
    <location>
        <begin position="52"/>
        <end position="134"/>
    </location>
</feature>
<dbReference type="HOGENOM" id="CLU_009289_1_0_11"/>
<dbReference type="InterPro" id="IPR001460">
    <property type="entry name" value="PCN-bd_Tpept"/>
</dbReference>
<feature type="domain" description="Penicillin-binding protein transpeptidase" evidence="1">
    <location>
        <begin position="155"/>
        <end position="487"/>
    </location>
</feature>
<dbReference type="Gene3D" id="3.40.710.10">
    <property type="entry name" value="DD-peptidase/beta-lactamase superfamily"/>
    <property type="match status" value="1"/>
</dbReference>